<feature type="compositionally biased region" description="Basic and acidic residues" evidence="1">
    <location>
        <begin position="125"/>
        <end position="136"/>
    </location>
</feature>
<proteinExistence type="predicted"/>
<dbReference type="Pfam" id="PF02029">
    <property type="entry name" value="Caldesmon"/>
    <property type="match status" value="1"/>
</dbReference>
<feature type="region of interest" description="Disordered" evidence="1">
    <location>
        <begin position="199"/>
        <end position="302"/>
    </location>
</feature>
<feature type="non-terminal residue" evidence="2">
    <location>
        <position position="302"/>
    </location>
</feature>
<protein>
    <submittedName>
        <fullName evidence="2">Uncharacterized protein</fullName>
    </submittedName>
</protein>
<feature type="region of interest" description="Disordered" evidence="1">
    <location>
        <begin position="114"/>
        <end position="139"/>
    </location>
</feature>
<evidence type="ECO:0000256" key="1">
    <source>
        <dbReference type="SAM" id="MobiDB-lite"/>
    </source>
</evidence>
<feature type="compositionally biased region" description="Basic and acidic residues" evidence="1">
    <location>
        <begin position="199"/>
        <end position="250"/>
    </location>
</feature>
<dbReference type="Proteomes" id="UP001482620">
    <property type="component" value="Unassembled WGS sequence"/>
</dbReference>
<comment type="caution">
    <text evidence="2">The sequence shown here is derived from an EMBL/GenBank/DDBJ whole genome shotgun (WGS) entry which is preliminary data.</text>
</comment>
<name>A0ABV0UA00_9TELE</name>
<organism evidence="2 3">
    <name type="scientific">Ilyodon furcidens</name>
    <name type="common">goldbreast splitfin</name>
    <dbReference type="NCBI Taxonomy" id="33524"/>
    <lineage>
        <taxon>Eukaryota</taxon>
        <taxon>Metazoa</taxon>
        <taxon>Chordata</taxon>
        <taxon>Craniata</taxon>
        <taxon>Vertebrata</taxon>
        <taxon>Euteleostomi</taxon>
        <taxon>Actinopterygii</taxon>
        <taxon>Neopterygii</taxon>
        <taxon>Teleostei</taxon>
        <taxon>Neoteleostei</taxon>
        <taxon>Acanthomorphata</taxon>
        <taxon>Ovalentaria</taxon>
        <taxon>Atherinomorphae</taxon>
        <taxon>Cyprinodontiformes</taxon>
        <taxon>Goodeidae</taxon>
        <taxon>Ilyodon</taxon>
    </lineage>
</organism>
<gene>
    <name evidence="2" type="ORF">ILYODFUR_025095</name>
</gene>
<dbReference type="PANTHER" id="PTHR18949">
    <property type="entry name" value="CALDESMON"/>
    <property type="match status" value="1"/>
</dbReference>
<sequence length="302" mass="36298">MMSQFQYDCELKPSSSPSLEEDEGFSDWTQRRQKQRQQRLQELSHDGEEKEDQENVFNVAKMAVQGLSMPFSQVQRREQQETNSIRMELERRKEHNEEARTVKEKEEIKKDKEFLSTKQEIQRSSTEKQGEKKQEAKVSYTSKVFLGQEPKHYSPKSDMASEEVTSFVNQMNISSRRSVKSEKAKPFLEAEQRLEKIRQSLQEKESQELEQIRHRQFEAEQELDELKRRREERRQARQEEERQREEEEKQQLAIEEEERRKMREEIERRRMEAAERMKSLSTSSADEEEVFSPFSPKISTHK</sequence>
<reference evidence="2 3" key="1">
    <citation type="submission" date="2021-06" db="EMBL/GenBank/DDBJ databases">
        <authorList>
            <person name="Palmer J.M."/>
        </authorList>
    </citation>
    <scope>NUCLEOTIDE SEQUENCE [LARGE SCALE GENOMIC DNA]</scope>
    <source>
        <strain evidence="3">if_2019</strain>
        <tissue evidence="2">Muscle</tissue>
    </source>
</reference>
<dbReference type="PANTHER" id="PTHR18949:SF1">
    <property type="entry name" value="LYMPHOCYTE-SPECIFIC PROTEIN 1"/>
    <property type="match status" value="1"/>
</dbReference>
<accession>A0ABV0UA00</accession>
<evidence type="ECO:0000313" key="2">
    <source>
        <dbReference type="EMBL" id="MEQ2241422.1"/>
    </source>
</evidence>
<keyword evidence="3" id="KW-1185">Reference proteome</keyword>
<feature type="region of interest" description="Disordered" evidence="1">
    <location>
        <begin position="1"/>
        <end position="53"/>
    </location>
</feature>
<evidence type="ECO:0000313" key="3">
    <source>
        <dbReference type="Proteomes" id="UP001482620"/>
    </source>
</evidence>
<feature type="compositionally biased region" description="Basic and acidic residues" evidence="1">
    <location>
        <begin position="257"/>
        <end position="278"/>
    </location>
</feature>
<dbReference type="InterPro" id="IPR006018">
    <property type="entry name" value="Caldesmon_LSP"/>
</dbReference>
<dbReference type="EMBL" id="JAHRIQ010060959">
    <property type="protein sequence ID" value="MEQ2241422.1"/>
    <property type="molecule type" value="Genomic_DNA"/>
</dbReference>